<feature type="domain" description="tRNA(Ile)-lysidine/2-thiocytidine synthase N-terminal" evidence="7">
    <location>
        <begin position="2"/>
        <end position="164"/>
    </location>
</feature>
<evidence type="ECO:0000256" key="2">
    <source>
        <dbReference type="ARBA" id="ARBA00022598"/>
    </source>
</evidence>
<evidence type="ECO:0000313" key="9">
    <source>
        <dbReference type="Proteomes" id="UP000297972"/>
    </source>
</evidence>
<dbReference type="EC" id="6.3.4.19" evidence="1"/>
<evidence type="ECO:0000259" key="7">
    <source>
        <dbReference type="Pfam" id="PF01171"/>
    </source>
</evidence>
<keyword evidence="4" id="KW-0547">Nucleotide-binding</keyword>
<proteinExistence type="predicted"/>
<keyword evidence="9" id="KW-1185">Reference proteome</keyword>
<organism evidence="8 9">
    <name type="scientific">Paracoccus liaowanqingii</name>
    <dbReference type="NCBI Taxonomy" id="2560053"/>
    <lineage>
        <taxon>Bacteria</taxon>
        <taxon>Pseudomonadati</taxon>
        <taxon>Pseudomonadota</taxon>
        <taxon>Alphaproteobacteria</taxon>
        <taxon>Rhodobacterales</taxon>
        <taxon>Paracoccaceae</taxon>
        <taxon>Paracoccus</taxon>
    </lineage>
</organism>
<dbReference type="PANTHER" id="PTHR43033">
    <property type="entry name" value="TRNA(ILE)-LYSIDINE SYNTHASE-RELATED"/>
    <property type="match status" value="1"/>
</dbReference>
<evidence type="ECO:0000256" key="1">
    <source>
        <dbReference type="ARBA" id="ARBA00013267"/>
    </source>
</evidence>
<dbReference type="InterPro" id="IPR012795">
    <property type="entry name" value="tRNA_Ile_lys_synt_N"/>
</dbReference>
<name>A0A4Z1BTC3_9RHOB</name>
<evidence type="ECO:0000256" key="4">
    <source>
        <dbReference type="ARBA" id="ARBA00022741"/>
    </source>
</evidence>
<dbReference type="AlphaFoldDB" id="A0A4Z1BTC3"/>
<dbReference type="GO" id="GO:0032267">
    <property type="term" value="F:tRNA(Ile)-lysidine synthase activity"/>
    <property type="evidence" value="ECO:0007669"/>
    <property type="project" value="UniProtKB-EC"/>
</dbReference>
<dbReference type="GO" id="GO:0008033">
    <property type="term" value="P:tRNA processing"/>
    <property type="evidence" value="ECO:0007669"/>
    <property type="project" value="UniProtKB-KW"/>
</dbReference>
<dbReference type="Proteomes" id="UP000297972">
    <property type="component" value="Unassembled WGS sequence"/>
</dbReference>
<evidence type="ECO:0000256" key="3">
    <source>
        <dbReference type="ARBA" id="ARBA00022694"/>
    </source>
</evidence>
<dbReference type="InterPro" id="IPR012094">
    <property type="entry name" value="tRNA_Ile_lys_synt"/>
</dbReference>
<comment type="catalytic activity">
    <reaction evidence="6">
        <text>cytidine(34) in tRNA(Ile2) + L-lysine + ATP = lysidine(34) in tRNA(Ile2) + AMP + diphosphate + H(+)</text>
        <dbReference type="Rhea" id="RHEA:43744"/>
        <dbReference type="Rhea" id="RHEA-COMP:10625"/>
        <dbReference type="Rhea" id="RHEA-COMP:10670"/>
        <dbReference type="ChEBI" id="CHEBI:15378"/>
        <dbReference type="ChEBI" id="CHEBI:30616"/>
        <dbReference type="ChEBI" id="CHEBI:32551"/>
        <dbReference type="ChEBI" id="CHEBI:33019"/>
        <dbReference type="ChEBI" id="CHEBI:82748"/>
        <dbReference type="ChEBI" id="CHEBI:83665"/>
        <dbReference type="ChEBI" id="CHEBI:456215"/>
        <dbReference type="EC" id="6.3.4.19"/>
    </reaction>
</comment>
<accession>A0A4Z1BTC3</accession>
<evidence type="ECO:0000256" key="5">
    <source>
        <dbReference type="ARBA" id="ARBA00022840"/>
    </source>
</evidence>
<dbReference type="InterPro" id="IPR011063">
    <property type="entry name" value="TilS/TtcA_N"/>
</dbReference>
<dbReference type="EMBL" id="SRPG01000493">
    <property type="protein sequence ID" value="TGN37615.1"/>
    <property type="molecule type" value="Genomic_DNA"/>
</dbReference>
<dbReference type="InterPro" id="IPR014729">
    <property type="entry name" value="Rossmann-like_a/b/a_fold"/>
</dbReference>
<dbReference type="Pfam" id="PF01171">
    <property type="entry name" value="ATP_bind_3"/>
    <property type="match status" value="1"/>
</dbReference>
<evidence type="ECO:0000256" key="6">
    <source>
        <dbReference type="ARBA" id="ARBA00048539"/>
    </source>
</evidence>
<dbReference type="NCBIfam" id="TIGR02432">
    <property type="entry name" value="lysidine_TilS_N"/>
    <property type="match status" value="1"/>
</dbReference>
<reference evidence="8 9" key="1">
    <citation type="submission" date="2019-03" db="EMBL/GenBank/DDBJ databases">
        <authorList>
            <person name="Li J."/>
        </authorList>
    </citation>
    <scope>NUCLEOTIDE SEQUENCE [LARGE SCALE GENOMIC DNA]</scope>
    <source>
        <strain evidence="8 9">3058</strain>
    </source>
</reference>
<dbReference type="Gene3D" id="3.40.50.620">
    <property type="entry name" value="HUPs"/>
    <property type="match status" value="1"/>
</dbReference>
<sequence length="220" mass="23886">MMHVAAEWARGRRLMVATVDHGLREDSAQEAEEVARAARALGLPHAILLWRRDTQVGNLMAQARDARLRLLSGWAQHNDLPAVALGHTANDLAETLVMRLARGSGIDGLAAMAEWRDAFGMRWLRPMLGAGRADLRDWLSARGIGWIDDPTNDNADYDRVRARQAIASLGLDVSGLARSAGHIGDARDALSDYAALVSKEAEAERGSLTLSRAALREAPP</sequence>
<keyword evidence="2" id="KW-0436">Ligase</keyword>
<dbReference type="OrthoDB" id="9807403at2"/>
<keyword evidence="5" id="KW-0067">ATP-binding</keyword>
<protein>
    <recommendedName>
        <fullName evidence="1">tRNA(Ile)-lysidine synthetase</fullName>
        <ecNumber evidence="1">6.3.4.19</ecNumber>
    </recommendedName>
</protein>
<gene>
    <name evidence="8" type="primary">tilS</name>
    <name evidence="8" type="ORF">E4L95_22535</name>
</gene>
<feature type="non-terminal residue" evidence="8">
    <location>
        <position position="220"/>
    </location>
</feature>
<keyword evidence="3" id="KW-0819">tRNA processing</keyword>
<comment type="caution">
    <text evidence="8">The sequence shown here is derived from an EMBL/GenBank/DDBJ whole genome shotgun (WGS) entry which is preliminary data.</text>
</comment>
<dbReference type="SUPFAM" id="SSF52402">
    <property type="entry name" value="Adenine nucleotide alpha hydrolases-like"/>
    <property type="match status" value="1"/>
</dbReference>
<dbReference type="GO" id="GO:0005524">
    <property type="term" value="F:ATP binding"/>
    <property type="evidence" value="ECO:0007669"/>
    <property type="project" value="UniProtKB-KW"/>
</dbReference>
<dbReference type="PANTHER" id="PTHR43033:SF1">
    <property type="entry name" value="TRNA(ILE)-LYSIDINE SYNTHASE-RELATED"/>
    <property type="match status" value="1"/>
</dbReference>
<evidence type="ECO:0000313" key="8">
    <source>
        <dbReference type="EMBL" id="TGN37615.1"/>
    </source>
</evidence>
<dbReference type="CDD" id="cd01992">
    <property type="entry name" value="TilS_N"/>
    <property type="match status" value="1"/>
</dbReference>